<reference evidence="2" key="1">
    <citation type="journal article" date="2008" name="Science">
        <title>Massive horizontal gene transfer in bdelloid rotifers.</title>
        <authorList>
            <person name="Gladyshev E.A."/>
            <person name="Meselson M.S."/>
            <person name="Arkhipova I.R."/>
        </authorList>
    </citation>
    <scope>NUCLEOTIDE SEQUENCE</scope>
</reference>
<protein>
    <submittedName>
        <fullName evidence="2">Uncharacterized protein</fullName>
    </submittedName>
</protein>
<dbReference type="AlphaFoldDB" id="B3G4H4"/>
<evidence type="ECO:0000313" key="2">
    <source>
        <dbReference type="EMBL" id="ACD54722.1"/>
    </source>
</evidence>
<keyword evidence="1" id="KW-0732">Signal</keyword>
<dbReference type="EMBL" id="EU643480">
    <property type="protein sequence ID" value="ACD54722.1"/>
    <property type="molecule type" value="Genomic_DNA"/>
</dbReference>
<accession>B3G4H4</accession>
<proteinExistence type="predicted"/>
<feature type="signal peptide" evidence="1">
    <location>
        <begin position="1"/>
        <end position="21"/>
    </location>
</feature>
<evidence type="ECO:0000256" key="1">
    <source>
        <dbReference type="SAM" id="SignalP"/>
    </source>
</evidence>
<sequence>MLIIQINLAILILSNILLLAADDQQKEKNRLSFDVPRRLLFHSNKEHLLFIGKNAANISTNGSRFNIRFRYSIHDFRLIITDSNDDHKFYKVMCNIYYKCRILQDGIELIRLNGSIIKKLHFDTFSNRQSINIGNNWTMLIMSDEDKVMLFHAAYSNQQPLVELAPFKLSGIRSMNCTYSINIIQQPLFKPAFLIAMGIIVDGLT</sequence>
<feature type="chain" id="PRO_5002788755" evidence="1">
    <location>
        <begin position="22"/>
        <end position="205"/>
    </location>
</feature>
<organism evidence="2">
    <name type="scientific">Adineta vaga</name>
    <name type="common">Rotifer</name>
    <name type="synonym">Callidina vaga</name>
    <dbReference type="NCBI Taxonomy" id="104782"/>
    <lineage>
        <taxon>Eukaryota</taxon>
        <taxon>Metazoa</taxon>
        <taxon>Spiralia</taxon>
        <taxon>Gnathifera</taxon>
        <taxon>Rotifera</taxon>
        <taxon>Eurotatoria</taxon>
        <taxon>Bdelloidea</taxon>
        <taxon>Adinetida</taxon>
        <taxon>Adinetidae</taxon>
        <taxon>Adineta</taxon>
    </lineage>
</organism>
<name>B3G4H4_ADIVA</name>